<keyword evidence="2" id="KW-1185">Reference proteome</keyword>
<reference evidence="1" key="1">
    <citation type="submission" date="2022-12" db="EMBL/GenBank/DDBJ databases">
        <title>Draft genome assemblies for two species of Escallonia (Escalloniales).</title>
        <authorList>
            <person name="Chanderbali A."/>
            <person name="Dervinis C."/>
            <person name="Anghel I."/>
            <person name="Soltis D."/>
            <person name="Soltis P."/>
            <person name="Zapata F."/>
        </authorList>
    </citation>
    <scope>NUCLEOTIDE SEQUENCE</scope>
    <source>
        <strain evidence="1">UCBG64.0493</strain>
        <tissue evidence="1">Leaf</tissue>
    </source>
</reference>
<proteinExistence type="predicted"/>
<name>A0AA88VGT6_9ASTE</name>
<sequence length="259" mass="29190">MKGEASETELWYKLNDMAYPDSPLGPDAYQEYESLLVQDYEELIKRHEMTSRQSGYRELKENLTPEDEGWLKLTAGEEYVSHARDLPNPQMDLKLEIYSLGDLSKTVGKLLTDMSSLYDVGRCRRSAGLLLINRTLDLLTPSSHGDSLVDSIFSSLPCREHTTLSSQIKGSQTQLKHRPVKLNWAPLDVQIPIAKILSEEDSTTTNFQVLESVEAFLRGWDSSDPADQMSVLINFSPNRNSDISLGNWAIYSGQSGKLR</sequence>
<dbReference type="EMBL" id="JAVXUP010001801">
    <property type="protein sequence ID" value="KAK3007987.1"/>
    <property type="molecule type" value="Genomic_DNA"/>
</dbReference>
<comment type="caution">
    <text evidence="1">The sequence shown here is derived from an EMBL/GenBank/DDBJ whole genome shotgun (WGS) entry which is preliminary data.</text>
</comment>
<dbReference type="Proteomes" id="UP001188597">
    <property type="component" value="Unassembled WGS sequence"/>
</dbReference>
<accession>A0AA88VGT6</accession>
<dbReference type="AlphaFoldDB" id="A0AA88VGT6"/>
<protein>
    <submittedName>
        <fullName evidence="1">Uncharacterized protein</fullName>
    </submittedName>
</protein>
<gene>
    <name evidence="1" type="ORF">RJ639_013763</name>
</gene>
<organism evidence="1 2">
    <name type="scientific">Escallonia herrerae</name>
    <dbReference type="NCBI Taxonomy" id="1293975"/>
    <lineage>
        <taxon>Eukaryota</taxon>
        <taxon>Viridiplantae</taxon>
        <taxon>Streptophyta</taxon>
        <taxon>Embryophyta</taxon>
        <taxon>Tracheophyta</taxon>
        <taxon>Spermatophyta</taxon>
        <taxon>Magnoliopsida</taxon>
        <taxon>eudicotyledons</taxon>
        <taxon>Gunneridae</taxon>
        <taxon>Pentapetalae</taxon>
        <taxon>asterids</taxon>
        <taxon>campanulids</taxon>
        <taxon>Escalloniales</taxon>
        <taxon>Escalloniaceae</taxon>
        <taxon>Escallonia</taxon>
    </lineage>
</organism>
<evidence type="ECO:0000313" key="2">
    <source>
        <dbReference type="Proteomes" id="UP001188597"/>
    </source>
</evidence>
<evidence type="ECO:0000313" key="1">
    <source>
        <dbReference type="EMBL" id="KAK3007987.1"/>
    </source>
</evidence>